<dbReference type="PROSITE" id="PS50235">
    <property type="entry name" value="USP_3"/>
    <property type="match status" value="1"/>
</dbReference>
<dbReference type="EC" id="3.4.19.12" evidence="2"/>
<dbReference type="CDD" id="cd02674">
    <property type="entry name" value="Peptidase_C19R"/>
    <property type="match status" value="1"/>
</dbReference>
<dbReference type="Gene3D" id="3.90.70.10">
    <property type="entry name" value="Cysteine proteinases"/>
    <property type="match status" value="3"/>
</dbReference>
<feature type="region of interest" description="Disordered" evidence="6">
    <location>
        <begin position="1"/>
        <end position="59"/>
    </location>
</feature>
<organism evidence="9">
    <name type="scientific">Menopon gallinae</name>
    <name type="common">poultry shaft louse</name>
    <dbReference type="NCBI Taxonomy" id="328185"/>
    <lineage>
        <taxon>Eukaryota</taxon>
        <taxon>Metazoa</taxon>
        <taxon>Ecdysozoa</taxon>
        <taxon>Arthropoda</taxon>
        <taxon>Hexapoda</taxon>
        <taxon>Insecta</taxon>
        <taxon>Pterygota</taxon>
        <taxon>Neoptera</taxon>
        <taxon>Paraneoptera</taxon>
        <taxon>Psocodea</taxon>
        <taxon>Troctomorpha</taxon>
        <taxon>Phthiraptera</taxon>
        <taxon>Amblycera</taxon>
        <taxon>Menoponidae</taxon>
        <taxon>Menopon</taxon>
    </lineage>
</organism>
<dbReference type="Gene3D" id="3.30.40.10">
    <property type="entry name" value="Zinc/RING finger domain, C3HC4 (zinc finger)"/>
    <property type="match status" value="1"/>
</dbReference>
<dbReference type="PROSITE" id="PS00972">
    <property type="entry name" value="USP_1"/>
    <property type="match status" value="1"/>
</dbReference>
<feature type="domain" description="USP" evidence="8">
    <location>
        <begin position="144"/>
        <end position="1185"/>
    </location>
</feature>
<dbReference type="GO" id="GO:0004843">
    <property type="term" value="F:cysteine-type deubiquitinase activity"/>
    <property type="evidence" value="ECO:0007669"/>
    <property type="project" value="UniProtKB-EC"/>
</dbReference>
<accession>A0AAW2HZF2</accession>
<dbReference type="InterPro" id="IPR001841">
    <property type="entry name" value="Znf_RING"/>
</dbReference>
<dbReference type="GO" id="GO:0008270">
    <property type="term" value="F:zinc ion binding"/>
    <property type="evidence" value="ECO:0007669"/>
    <property type="project" value="UniProtKB-KW"/>
</dbReference>
<feature type="compositionally biased region" description="Acidic residues" evidence="6">
    <location>
        <begin position="24"/>
        <end position="34"/>
    </location>
</feature>
<dbReference type="EMBL" id="JARGDH010000002">
    <property type="protein sequence ID" value="KAL0275324.1"/>
    <property type="molecule type" value="Genomic_DNA"/>
</dbReference>
<evidence type="ECO:0000259" key="8">
    <source>
        <dbReference type="PROSITE" id="PS50235"/>
    </source>
</evidence>
<keyword evidence="3 5" id="KW-0479">Metal-binding</keyword>
<dbReference type="GO" id="GO:0016579">
    <property type="term" value="P:protein deubiquitination"/>
    <property type="evidence" value="ECO:0007669"/>
    <property type="project" value="InterPro"/>
</dbReference>
<keyword evidence="3 5" id="KW-0863">Zinc-finger</keyword>
<evidence type="ECO:0000256" key="2">
    <source>
        <dbReference type="ARBA" id="ARBA00012759"/>
    </source>
</evidence>
<dbReference type="AlphaFoldDB" id="A0AAW2HZF2"/>
<dbReference type="PANTHER" id="PTHR21646">
    <property type="entry name" value="UBIQUITIN CARBOXYL-TERMINAL HYDROLASE"/>
    <property type="match status" value="1"/>
</dbReference>
<dbReference type="InterPro" id="IPR038765">
    <property type="entry name" value="Papain-like_cys_pep_sf"/>
</dbReference>
<dbReference type="PROSITE" id="PS50089">
    <property type="entry name" value="ZF_RING_2"/>
    <property type="match status" value="1"/>
</dbReference>
<dbReference type="InterPro" id="IPR018200">
    <property type="entry name" value="USP_CS"/>
</dbReference>
<evidence type="ECO:0000256" key="5">
    <source>
        <dbReference type="PROSITE-ProRule" id="PRU00175"/>
    </source>
</evidence>
<dbReference type="PANTHER" id="PTHR21646:SF35">
    <property type="match status" value="1"/>
</dbReference>
<feature type="domain" description="RING-type" evidence="7">
    <location>
        <begin position="842"/>
        <end position="890"/>
    </location>
</feature>
<dbReference type="InterPro" id="IPR013083">
    <property type="entry name" value="Znf_RING/FYVE/PHD"/>
</dbReference>
<feature type="region of interest" description="Disordered" evidence="6">
    <location>
        <begin position="251"/>
        <end position="274"/>
    </location>
</feature>
<name>A0AAW2HZF2_9NEOP</name>
<evidence type="ECO:0000256" key="1">
    <source>
        <dbReference type="ARBA" id="ARBA00000707"/>
    </source>
</evidence>
<dbReference type="Pfam" id="PF00443">
    <property type="entry name" value="UCH"/>
    <property type="match status" value="1"/>
</dbReference>
<comment type="caution">
    <text evidence="9">The sequence shown here is derived from an EMBL/GenBank/DDBJ whole genome shotgun (WGS) entry which is preliminary data.</text>
</comment>
<protein>
    <recommendedName>
        <fullName evidence="2">ubiquitinyl hydrolase 1</fullName>
        <ecNumber evidence="2">3.4.19.12</ecNumber>
    </recommendedName>
</protein>
<evidence type="ECO:0000259" key="7">
    <source>
        <dbReference type="PROSITE" id="PS50089"/>
    </source>
</evidence>
<dbReference type="InterPro" id="IPR050185">
    <property type="entry name" value="Ub_carboxyl-term_hydrolase"/>
</dbReference>
<evidence type="ECO:0000256" key="3">
    <source>
        <dbReference type="ARBA" id="ARBA00022771"/>
    </source>
</evidence>
<keyword evidence="4" id="KW-0862">Zinc</keyword>
<evidence type="ECO:0000256" key="4">
    <source>
        <dbReference type="ARBA" id="ARBA00022833"/>
    </source>
</evidence>
<comment type="catalytic activity">
    <reaction evidence="1">
        <text>Thiol-dependent hydrolysis of ester, thioester, amide, peptide and isopeptide bonds formed by the C-terminal Gly of ubiquitin (a 76-residue protein attached to proteins as an intracellular targeting signal).</text>
        <dbReference type="EC" id="3.4.19.12"/>
    </reaction>
</comment>
<dbReference type="SUPFAM" id="SSF54001">
    <property type="entry name" value="Cysteine proteinases"/>
    <property type="match status" value="1"/>
</dbReference>
<evidence type="ECO:0000256" key="6">
    <source>
        <dbReference type="SAM" id="MobiDB-lite"/>
    </source>
</evidence>
<sequence>MDQPESDLSHQLASVESRLGIEEPATEETQENYDFEGGQILPSSPTEAEFGDSSSDRAEEMAIEDACDINWEEDANFSPPCETALGVIALPSSTDFDDIPVAPPNESPNFNTDLENLFNLDLQADVLNKNVEANILGPASPGVCGLCNLGNTCFMNSGLQCLLSTPTMVQFFMKQIPEENANPDSLAAHFTNLFHKVWSGKYSIVKPTEFHHALATHHSQFKDYRQHDCQEFLALVLGTLHELLNTASSKSHVSDLSADPMTPHSTFDEDRDSSGARNAIQETADHDSAYQVALSITGFRCEASSSSHSSESSIGASQIRMRPLPEDVQPFKNFQTGGSILWEAMDSITESTDNMSPPIDSDCQLEEASSSIESRSNIISDNALKKETVHLSDKTKLEKNEVASLNNIPQCFRGYEDILKDAKTSNVNVLVTEQGANNEIVFDSDKFPKHESIRRREALENPNLTEFHNFDGKTVSVKRIKETNKLHDNTTESTKDYLTLETFYNSNNKRFKLEENLEREKNFRMEYERKLCDDNNRIDHVERDNGEFSGAAALNTPINVDDDLEADKQWEKHLGHNQSVIVDSFQGQFKSTVVCSECRYVSSTYEPFMYLSVPLPHAMEQQICVTFVPANSNPPTKFLLTLNKQDKLVKIKEHLRKVMKANVSMPLELAEVLHHHIARILDDNLFIRYLGTSDPHRSIYAFEISDDVICSAQLSNLMTTSRDCDSCQTDTAEPLDLTPEQAPLFNMADSSAKTVLLNNVESQRTSKQCETEAKTNISSTINNNLKACTEPCVSSLFESRDVEVVEYGPYLEHQGAGDTWSSSGRNKVELSPTTEKDDWKSCAICLEEVEKGLKNHKGCSCFLCDNCIERSVKHYNDGKDNGMMKCPVCNELVDPKKVFVVIDDMSELKSSVRMLKVPVLFRQDIEGEGNNNEKCQKLFGHPHLIKVANRLKGSELYEVVGKLVPYNNCYSIVLVDGQGYHCSRCMYTVHCKGCKISEDTEISLQTGDNLAVRFTSTVVEIPAIEHHSLKGFRKQEQLSLYDCLDAFSESETLDEHNPWYCPTCQRNQCATKTLSVWRYPDFLIVYLKRFVFHEYTSIKLDNKVSFPLTGLNLVPPSRIQQGTSRPYNLYACVNHFGGASAGHYTAYAKNPQSGDWHLFNDDTVTAQKPQEEDFCNAYVLFYQKQGVHFNRNLPNSFLNDTSVKPNIEQLILDLDSSVEQDTWHENISQSSDN</sequence>
<reference evidence="9" key="1">
    <citation type="journal article" date="2024" name="Gigascience">
        <title>Chromosome-level genome of the poultry shaft louse Menopon gallinae provides insight into the host-switching and adaptive evolution of parasitic lice.</title>
        <authorList>
            <person name="Xu Y."/>
            <person name="Ma L."/>
            <person name="Liu S."/>
            <person name="Liang Y."/>
            <person name="Liu Q."/>
            <person name="He Z."/>
            <person name="Tian L."/>
            <person name="Duan Y."/>
            <person name="Cai W."/>
            <person name="Li H."/>
            <person name="Song F."/>
        </authorList>
    </citation>
    <scope>NUCLEOTIDE SEQUENCE</scope>
    <source>
        <strain evidence="9">Cailab_2023a</strain>
    </source>
</reference>
<dbReference type="InterPro" id="IPR028889">
    <property type="entry name" value="USP"/>
</dbReference>
<gene>
    <name evidence="9" type="ORF">PYX00_003210</name>
</gene>
<dbReference type="InterPro" id="IPR001394">
    <property type="entry name" value="Peptidase_C19_UCH"/>
</dbReference>
<evidence type="ECO:0000313" key="9">
    <source>
        <dbReference type="EMBL" id="KAL0275324.1"/>
    </source>
</evidence>
<dbReference type="SUPFAM" id="SSF57850">
    <property type="entry name" value="RING/U-box"/>
    <property type="match status" value="1"/>
</dbReference>
<proteinExistence type="predicted"/>